<protein>
    <submittedName>
        <fullName evidence="1">Uncharacterized protein</fullName>
    </submittedName>
</protein>
<keyword evidence="2" id="KW-1185">Reference proteome</keyword>
<dbReference type="EMBL" id="JACXVP010000012">
    <property type="protein sequence ID" value="KAG5570707.1"/>
    <property type="molecule type" value="Genomic_DNA"/>
</dbReference>
<comment type="caution">
    <text evidence="1">The sequence shown here is derived from an EMBL/GenBank/DDBJ whole genome shotgun (WGS) entry which is preliminary data.</text>
</comment>
<dbReference type="Proteomes" id="UP000824120">
    <property type="component" value="Chromosome 12"/>
</dbReference>
<gene>
    <name evidence="1" type="ORF">H5410_060473</name>
</gene>
<evidence type="ECO:0000313" key="2">
    <source>
        <dbReference type="Proteomes" id="UP000824120"/>
    </source>
</evidence>
<sequence length="71" mass="8195">MAPEEWEMSPLKERDYIHPEQKVASIQADCKKALDEERINIQIRSNSFIHGGREAQNANSNEEIDIDTLLQ</sequence>
<reference evidence="1 2" key="1">
    <citation type="submission" date="2020-09" db="EMBL/GenBank/DDBJ databases">
        <title>De no assembly of potato wild relative species, Solanum commersonii.</title>
        <authorList>
            <person name="Cho K."/>
        </authorList>
    </citation>
    <scope>NUCLEOTIDE SEQUENCE [LARGE SCALE GENOMIC DNA]</scope>
    <source>
        <strain evidence="1">LZ3.2</strain>
        <tissue evidence="1">Leaf</tissue>
    </source>
</reference>
<evidence type="ECO:0000313" key="1">
    <source>
        <dbReference type="EMBL" id="KAG5570707.1"/>
    </source>
</evidence>
<organism evidence="1 2">
    <name type="scientific">Solanum commersonii</name>
    <name type="common">Commerson's wild potato</name>
    <name type="synonym">Commerson's nightshade</name>
    <dbReference type="NCBI Taxonomy" id="4109"/>
    <lineage>
        <taxon>Eukaryota</taxon>
        <taxon>Viridiplantae</taxon>
        <taxon>Streptophyta</taxon>
        <taxon>Embryophyta</taxon>
        <taxon>Tracheophyta</taxon>
        <taxon>Spermatophyta</taxon>
        <taxon>Magnoliopsida</taxon>
        <taxon>eudicotyledons</taxon>
        <taxon>Gunneridae</taxon>
        <taxon>Pentapetalae</taxon>
        <taxon>asterids</taxon>
        <taxon>lamiids</taxon>
        <taxon>Solanales</taxon>
        <taxon>Solanaceae</taxon>
        <taxon>Solanoideae</taxon>
        <taxon>Solaneae</taxon>
        <taxon>Solanum</taxon>
    </lineage>
</organism>
<proteinExistence type="predicted"/>
<name>A0A9J5W558_SOLCO</name>
<accession>A0A9J5W558</accession>
<dbReference type="AlphaFoldDB" id="A0A9J5W558"/>